<proteinExistence type="predicted"/>
<dbReference type="AlphaFoldDB" id="A0A388KB08"/>
<reference evidence="1 2" key="1">
    <citation type="journal article" date="2018" name="Cell">
        <title>The Chara Genome: Secondary Complexity and Implications for Plant Terrestrialization.</title>
        <authorList>
            <person name="Nishiyama T."/>
            <person name="Sakayama H."/>
            <person name="Vries J.D."/>
            <person name="Buschmann H."/>
            <person name="Saint-Marcoux D."/>
            <person name="Ullrich K.K."/>
            <person name="Haas F.B."/>
            <person name="Vanderstraeten L."/>
            <person name="Becker D."/>
            <person name="Lang D."/>
            <person name="Vosolsobe S."/>
            <person name="Rombauts S."/>
            <person name="Wilhelmsson P.K.I."/>
            <person name="Janitza P."/>
            <person name="Kern R."/>
            <person name="Heyl A."/>
            <person name="Rumpler F."/>
            <person name="Villalobos L.I.A.C."/>
            <person name="Clay J.M."/>
            <person name="Skokan R."/>
            <person name="Toyoda A."/>
            <person name="Suzuki Y."/>
            <person name="Kagoshima H."/>
            <person name="Schijlen E."/>
            <person name="Tajeshwar N."/>
            <person name="Catarino B."/>
            <person name="Hetherington A.J."/>
            <person name="Saltykova A."/>
            <person name="Bonnot C."/>
            <person name="Breuninger H."/>
            <person name="Symeonidi A."/>
            <person name="Radhakrishnan G.V."/>
            <person name="Van Nieuwerburgh F."/>
            <person name="Deforce D."/>
            <person name="Chang C."/>
            <person name="Karol K.G."/>
            <person name="Hedrich R."/>
            <person name="Ulvskov P."/>
            <person name="Glockner G."/>
            <person name="Delwiche C.F."/>
            <person name="Petrasek J."/>
            <person name="Van de Peer Y."/>
            <person name="Friml J."/>
            <person name="Beilby M."/>
            <person name="Dolan L."/>
            <person name="Kohara Y."/>
            <person name="Sugano S."/>
            <person name="Fujiyama A."/>
            <person name="Delaux P.-M."/>
            <person name="Quint M."/>
            <person name="TheiBen G."/>
            <person name="Hagemann M."/>
            <person name="Harholt J."/>
            <person name="Dunand C."/>
            <person name="Zachgo S."/>
            <person name="Langdale J."/>
            <person name="Maumus F."/>
            <person name="Straeten D.V.D."/>
            <person name="Gould S.B."/>
            <person name="Rensing S.A."/>
        </authorList>
    </citation>
    <scope>NUCLEOTIDE SEQUENCE [LARGE SCALE GENOMIC DNA]</scope>
    <source>
        <strain evidence="1 2">S276</strain>
    </source>
</reference>
<sequence>MVEVPPEPQVGAVSEEVYDIDMAILEEVEAEMRSWSKEGGDHGSARLLQGRNYEDEDAEDVIYELNDVLERKGMIEEIATAGKGKEVVRDDPLISRVWDRWWGLDIVNDLDGYLHDSRHTLHMMKDIHECRIPDEGSAGVQRLSCGYGLYYDHLRR</sequence>
<gene>
    <name evidence="1" type="ORF">CBR_g81557</name>
</gene>
<dbReference type="Proteomes" id="UP000265515">
    <property type="component" value="Unassembled WGS sequence"/>
</dbReference>
<dbReference type="Gramene" id="GBG67133">
    <property type="protein sequence ID" value="GBG67133"/>
    <property type="gene ID" value="CBR_g81557"/>
</dbReference>
<evidence type="ECO:0000313" key="1">
    <source>
        <dbReference type="EMBL" id="GBG67133.1"/>
    </source>
</evidence>
<comment type="caution">
    <text evidence="1">The sequence shown here is derived from an EMBL/GenBank/DDBJ whole genome shotgun (WGS) entry which is preliminary data.</text>
</comment>
<name>A0A388KB08_CHABU</name>
<evidence type="ECO:0000313" key="2">
    <source>
        <dbReference type="Proteomes" id="UP000265515"/>
    </source>
</evidence>
<protein>
    <submittedName>
        <fullName evidence="1">Uncharacterized protein</fullName>
    </submittedName>
</protein>
<keyword evidence="2" id="KW-1185">Reference proteome</keyword>
<accession>A0A388KB08</accession>
<organism evidence="1 2">
    <name type="scientific">Chara braunii</name>
    <name type="common">Braun's stonewort</name>
    <dbReference type="NCBI Taxonomy" id="69332"/>
    <lineage>
        <taxon>Eukaryota</taxon>
        <taxon>Viridiplantae</taxon>
        <taxon>Streptophyta</taxon>
        <taxon>Charophyceae</taxon>
        <taxon>Charales</taxon>
        <taxon>Characeae</taxon>
        <taxon>Chara</taxon>
    </lineage>
</organism>
<dbReference type="EMBL" id="BFEA01000083">
    <property type="protein sequence ID" value="GBG67133.1"/>
    <property type="molecule type" value="Genomic_DNA"/>
</dbReference>